<sequence>MRAIIGLWRWRRNPLCRTTDLVEAWLALAALLLVLVAAPLAGAAVGVSVQGTLQKAVRDQRKDRHHVAAVVVRKLSRGPLAPDPETPSGRGAHSRVVADWTAPDGTPRHGTVIAGLKSPLPGDRFSIWTDRHGRIMGRPLDGATATAHSALAGFGAAVLSAGLLEGTRRLILWHMIRRRHARWDRAWAEAGPDWGKADTGS</sequence>
<dbReference type="EMBL" id="PJOS01000069">
    <property type="protein sequence ID" value="PKT69622.1"/>
    <property type="molecule type" value="Genomic_DNA"/>
</dbReference>
<dbReference type="PANTHER" id="PTHR42305">
    <property type="entry name" value="MEMBRANE PROTEIN RV1733C-RELATED"/>
    <property type="match status" value="1"/>
</dbReference>
<evidence type="ECO:0000313" key="2">
    <source>
        <dbReference type="Proteomes" id="UP000236178"/>
    </source>
</evidence>
<protein>
    <submittedName>
        <fullName evidence="1">Uncharacterized protein</fullName>
    </submittedName>
</protein>
<proteinExistence type="predicted"/>
<name>A0A2I0SI84_9ACTN</name>
<dbReference type="Proteomes" id="UP000236178">
    <property type="component" value="Unassembled WGS sequence"/>
</dbReference>
<organism evidence="1 2">
    <name type="scientific">Streptomyces populi</name>
    <dbReference type="NCBI Taxonomy" id="2058924"/>
    <lineage>
        <taxon>Bacteria</taxon>
        <taxon>Bacillati</taxon>
        <taxon>Actinomycetota</taxon>
        <taxon>Actinomycetes</taxon>
        <taxon>Kitasatosporales</taxon>
        <taxon>Streptomycetaceae</taxon>
        <taxon>Streptomyces</taxon>
    </lineage>
</organism>
<dbReference type="PANTHER" id="PTHR42305:SF1">
    <property type="entry name" value="MEMBRANE PROTEIN RV1733C-RELATED"/>
    <property type="match status" value="1"/>
</dbReference>
<dbReference type="AlphaFoldDB" id="A0A2I0SI84"/>
<comment type="caution">
    <text evidence="1">The sequence shown here is derived from an EMBL/GenBank/DDBJ whole genome shotgun (WGS) entry which is preliminary data.</text>
</comment>
<keyword evidence="2" id="KW-1185">Reference proteome</keyword>
<accession>A0A2I0SI84</accession>
<gene>
    <name evidence="1" type="ORF">CW362_28455</name>
</gene>
<dbReference type="InterPro" id="IPR039708">
    <property type="entry name" value="MT1774/Rv1733c-like"/>
</dbReference>
<evidence type="ECO:0000313" key="1">
    <source>
        <dbReference type="EMBL" id="PKT69622.1"/>
    </source>
</evidence>
<dbReference type="OrthoDB" id="4325432at2"/>
<reference evidence="1 2" key="1">
    <citation type="submission" date="2017-12" db="EMBL/GenBank/DDBJ databases">
        <title>Streptomyces populusis sp. nov., a novel endophytic actinobacterium isolated from stems of Populus adenopoda Maxim.</title>
        <authorList>
            <person name="Wang Z."/>
        </authorList>
    </citation>
    <scope>NUCLEOTIDE SEQUENCE [LARGE SCALE GENOMIC DNA]</scope>
    <source>
        <strain evidence="1 2">A249</strain>
    </source>
</reference>
<dbReference type="RefSeq" id="WP_103552471.1">
    <property type="nucleotide sequence ID" value="NZ_JBHJSK010000001.1"/>
</dbReference>